<keyword evidence="3" id="KW-1185">Reference proteome</keyword>
<accession>A0A927G8K4</accession>
<feature type="region of interest" description="Disordered" evidence="1">
    <location>
        <begin position="262"/>
        <end position="281"/>
    </location>
</feature>
<reference evidence="2" key="2">
    <citation type="submission" date="2020-09" db="EMBL/GenBank/DDBJ databases">
        <authorList>
            <person name="Yu Y."/>
        </authorList>
    </citation>
    <scope>NUCLEOTIDE SEQUENCE</scope>
    <source>
        <strain evidence="2">KCTC 49039</strain>
    </source>
</reference>
<organism evidence="2 3">
    <name type="scientific">Cellulosimicrobium arenosum</name>
    <dbReference type="NCBI Taxonomy" id="2708133"/>
    <lineage>
        <taxon>Bacteria</taxon>
        <taxon>Bacillati</taxon>
        <taxon>Actinomycetota</taxon>
        <taxon>Actinomycetes</taxon>
        <taxon>Micrococcales</taxon>
        <taxon>Promicromonosporaceae</taxon>
        <taxon>Cellulosimicrobium</taxon>
    </lineage>
</organism>
<evidence type="ECO:0000256" key="1">
    <source>
        <dbReference type="SAM" id="MobiDB-lite"/>
    </source>
</evidence>
<proteinExistence type="predicted"/>
<evidence type="ECO:0000313" key="3">
    <source>
        <dbReference type="Proteomes" id="UP000610846"/>
    </source>
</evidence>
<dbReference type="Proteomes" id="UP000610846">
    <property type="component" value="Unassembled WGS sequence"/>
</dbReference>
<gene>
    <name evidence="2" type="ORF">IF651_07710</name>
</gene>
<protein>
    <submittedName>
        <fullName evidence="2">Uncharacterized protein</fullName>
    </submittedName>
</protein>
<reference evidence="2" key="1">
    <citation type="journal article" date="2018" name="Curr. Microbiol.">
        <title>Cellulosimicrobium arenosum sp. nov., Isolated from Marine Sediment Sand.</title>
        <authorList>
            <person name="Oh M."/>
            <person name="Kim J.H."/>
            <person name="Yoon J.H."/>
            <person name="Schumann P."/>
            <person name="Kim W."/>
        </authorList>
    </citation>
    <scope>NUCLEOTIDE SEQUENCE</scope>
    <source>
        <strain evidence="2">KCTC 49039</strain>
    </source>
</reference>
<dbReference type="RefSeq" id="WP_191828537.1">
    <property type="nucleotide sequence ID" value="NZ_JACYHB010000005.1"/>
</dbReference>
<dbReference type="AlphaFoldDB" id="A0A927G8K4"/>
<name>A0A927G8K4_9MICO</name>
<sequence>MTEIDAFIIAWTGRGESARTVATAIEPVVRSLTVVYSNQDDERWDGPGEWVAVPDDWFYGPKFAETLRRQLERDDPGVMLQVQADATCEDWPALVTRCAETFGSRERLAVWAPDVSFTPLPLRVTHLADAGQHLHHVALVDGIVWALSADAVVRLARHDYGINNVGWGIDWAAACYARATGREVLLDSTVHVTHPASRGYRTDDAEKQMETFLDQLDDDEQAARELVGGFLAPRRSARPVRDGLREALKHRVHVLRARVADARAGSREDERRQVPGTVGGP</sequence>
<evidence type="ECO:0000313" key="2">
    <source>
        <dbReference type="EMBL" id="MBD8078941.1"/>
    </source>
</evidence>
<comment type="caution">
    <text evidence="2">The sequence shown here is derived from an EMBL/GenBank/DDBJ whole genome shotgun (WGS) entry which is preliminary data.</text>
</comment>
<dbReference type="EMBL" id="JACYHB010000005">
    <property type="protein sequence ID" value="MBD8078941.1"/>
    <property type="molecule type" value="Genomic_DNA"/>
</dbReference>
<feature type="compositionally biased region" description="Basic and acidic residues" evidence="1">
    <location>
        <begin position="262"/>
        <end position="273"/>
    </location>
</feature>